<keyword evidence="6" id="KW-0694">RNA-binding</keyword>
<protein>
    <recommendedName>
        <fullName evidence="7">Ribonuclease P protein component</fullName>
        <ecNumber evidence="7">3.1.26.5</ecNumber>
    </recommendedName>
</protein>
<keyword evidence="3" id="KW-0540">Nuclease</keyword>
<gene>
    <name evidence="8" type="ORF">phytr_5300</name>
</gene>
<dbReference type="InterPro" id="IPR000100">
    <property type="entry name" value="RNase_P"/>
</dbReference>
<keyword evidence="9" id="KW-1185">Reference proteome</keyword>
<dbReference type="Proteomes" id="UP000241762">
    <property type="component" value="Chromosome"/>
</dbReference>
<dbReference type="PROSITE" id="PS00648">
    <property type="entry name" value="RIBONUCLEASE_P"/>
    <property type="match status" value="1"/>
</dbReference>
<dbReference type="Gene3D" id="3.30.230.10">
    <property type="match status" value="1"/>
</dbReference>
<keyword evidence="5" id="KW-0378">Hydrolase</keyword>
<evidence type="ECO:0000256" key="3">
    <source>
        <dbReference type="ARBA" id="ARBA00022722"/>
    </source>
</evidence>
<dbReference type="EC" id="3.1.26.5" evidence="7"/>
<dbReference type="PANTHER" id="PTHR33992:SF1">
    <property type="entry name" value="RIBONUCLEASE P PROTEIN COMPONENT"/>
    <property type="match status" value="1"/>
</dbReference>
<dbReference type="Pfam" id="PF00825">
    <property type="entry name" value="Ribonuclease_P"/>
    <property type="match status" value="1"/>
</dbReference>
<dbReference type="NCBIfam" id="TIGR00188">
    <property type="entry name" value="rnpA"/>
    <property type="match status" value="1"/>
</dbReference>
<dbReference type="PANTHER" id="PTHR33992">
    <property type="entry name" value="RIBONUCLEASE P PROTEIN COMPONENT"/>
    <property type="match status" value="1"/>
</dbReference>
<comment type="function">
    <text evidence="1">RNaseP catalyzes the removal of the 5'-leader sequence from pre-tRNA to produce the mature 5'-terminus. It can also cleave other RNA substrates such as 4.5S RNA. The protein component plays an auxiliary but essential role in vivo by binding to the 5'-leader sequence and broadening the substrate specificity of the ribozyme.</text>
</comment>
<dbReference type="InterPro" id="IPR020568">
    <property type="entry name" value="Ribosomal_Su5_D2-typ_SF"/>
</dbReference>
<evidence type="ECO:0000313" key="8">
    <source>
        <dbReference type="EMBL" id="AVP87476.1"/>
    </source>
</evidence>
<sequence length="118" mass="13831">MIKAINDNKVFQRINRLGYKVFNPNFLIIICDKATVFKYHPELQADDLCYYGIRISKKVGKAVVRNKIRRRLKSIIHQLDKTEELKSKAFMIVPRSKCFSCEFQALFKAVEKSFKGLK</sequence>
<evidence type="ECO:0000256" key="1">
    <source>
        <dbReference type="ARBA" id="ARBA00002663"/>
    </source>
</evidence>
<accession>A0A2P1P895</accession>
<dbReference type="AlphaFoldDB" id="A0A2P1P895"/>
<evidence type="ECO:0000256" key="7">
    <source>
        <dbReference type="NCBIfam" id="TIGR00188"/>
    </source>
</evidence>
<dbReference type="GO" id="GO:0030677">
    <property type="term" value="C:ribonuclease P complex"/>
    <property type="evidence" value="ECO:0007669"/>
    <property type="project" value="TreeGrafter"/>
</dbReference>
<dbReference type="KEGG" id="ptc:phytr_5300"/>
<dbReference type="GO" id="GO:0042781">
    <property type="term" value="F:3'-tRNA processing endoribonuclease activity"/>
    <property type="evidence" value="ECO:0007669"/>
    <property type="project" value="TreeGrafter"/>
</dbReference>
<evidence type="ECO:0000256" key="2">
    <source>
        <dbReference type="ARBA" id="ARBA00022694"/>
    </source>
</evidence>
<evidence type="ECO:0000256" key="5">
    <source>
        <dbReference type="ARBA" id="ARBA00022801"/>
    </source>
</evidence>
<dbReference type="SUPFAM" id="SSF54211">
    <property type="entry name" value="Ribosomal protein S5 domain 2-like"/>
    <property type="match status" value="1"/>
</dbReference>
<dbReference type="InterPro" id="IPR020539">
    <property type="entry name" value="RNase_P_CS"/>
</dbReference>
<dbReference type="EMBL" id="CP027845">
    <property type="protein sequence ID" value="AVP87476.1"/>
    <property type="molecule type" value="Genomic_DNA"/>
</dbReference>
<evidence type="ECO:0000256" key="4">
    <source>
        <dbReference type="ARBA" id="ARBA00022759"/>
    </source>
</evidence>
<keyword evidence="4" id="KW-0255">Endonuclease</keyword>
<dbReference type="InterPro" id="IPR014721">
    <property type="entry name" value="Ribsml_uS5_D2-typ_fold_subgr"/>
</dbReference>
<dbReference type="GO" id="GO:0004526">
    <property type="term" value="F:ribonuclease P activity"/>
    <property type="evidence" value="ECO:0007669"/>
    <property type="project" value="UniProtKB-UniRule"/>
</dbReference>
<name>A0A2P1P895_9RICK</name>
<evidence type="ECO:0000313" key="9">
    <source>
        <dbReference type="Proteomes" id="UP000241762"/>
    </source>
</evidence>
<dbReference type="OrthoDB" id="7161731at2"/>
<proteinExistence type="predicted"/>
<reference evidence="8 9" key="1">
    <citation type="submission" date="2018-03" db="EMBL/GenBank/DDBJ databases">
        <title>A gene transfer event suggests a long-term partnership between eustigmatophyte algae and a novel lineage of endosymbiotic bacteria.</title>
        <authorList>
            <person name="Yurchenko T."/>
            <person name="Sevcikova T."/>
            <person name="Pribyl P."/>
            <person name="El Karkouri K."/>
            <person name="Klimes V."/>
            <person name="Amaral R."/>
            <person name="Zbrankova V."/>
            <person name="Kim E."/>
            <person name="Raoult D."/>
            <person name="Santos L.M.A."/>
            <person name="Elias M."/>
        </authorList>
    </citation>
    <scope>NUCLEOTIDE SEQUENCE [LARGE SCALE GENOMIC DNA]</scope>
    <source>
        <strain evidence="8">CCALA 838</strain>
    </source>
</reference>
<keyword evidence="2" id="KW-0819">tRNA processing</keyword>
<dbReference type="GO" id="GO:0000049">
    <property type="term" value="F:tRNA binding"/>
    <property type="evidence" value="ECO:0007669"/>
    <property type="project" value="InterPro"/>
</dbReference>
<organism evidence="8 9">
    <name type="scientific">Candidatus Phycorickettsia trachydisci</name>
    <dbReference type="NCBI Taxonomy" id="2115978"/>
    <lineage>
        <taxon>Bacteria</taxon>
        <taxon>Pseudomonadati</taxon>
        <taxon>Pseudomonadota</taxon>
        <taxon>Alphaproteobacteria</taxon>
        <taxon>Rickettsiales</taxon>
        <taxon>Rickettsiaceae</taxon>
        <taxon>Candidatus Phycorickettsia</taxon>
    </lineage>
</organism>
<evidence type="ECO:0000256" key="6">
    <source>
        <dbReference type="ARBA" id="ARBA00022884"/>
    </source>
</evidence>
<dbReference type="RefSeq" id="WP_158706833.1">
    <property type="nucleotide sequence ID" value="NZ_CP027845.1"/>
</dbReference>